<gene>
    <name evidence="1" type="ORF">QN277_026455</name>
</gene>
<dbReference type="AlphaFoldDB" id="A0AAE1JAV1"/>
<evidence type="ECO:0000313" key="1">
    <source>
        <dbReference type="EMBL" id="KAK4265397.1"/>
    </source>
</evidence>
<proteinExistence type="predicted"/>
<keyword evidence="2" id="KW-1185">Reference proteome</keyword>
<sequence>MGSNQFMEVLVHRHHQEEASTSYSKEGFSDPYFTREKNDEEGVRFHEFTEEKKRVFRFKKMHSIRDRGRPRPFTSLARKLGRFKVRYVLAQDPPKTPNDNH</sequence>
<dbReference type="Proteomes" id="UP001293593">
    <property type="component" value="Unassembled WGS sequence"/>
</dbReference>
<organism evidence="1 2">
    <name type="scientific">Acacia crassicarpa</name>
    <name type="common">northern wattle</name>
    <dbReference type="NCBI Taxonomy" id="499986"/>
    <lineage>
        <taxon>Eukaryota</taxon>
        <taxon>Viridiplantae</taxon>
        <taxon>Streptophyta</taxon>
        <taxon>Embryophyta</taxon>
        <taxon>Tracheophyta</taxon>
        <taxon>Spermatophyta</taxon>
        <taxon>Magnoliopsida</taxon>
        <taxon>eudicotyledons</taxon>
        <taxon>Gunneridae</taxon>
        <taxon>Pentapetalae</taxon>
        <taxon>rosids</taxon>
        <taxon>fabids</taxon>
        <taxon>Fabales</taxon>
        <taxon>Fabaceae</taxon>
        <taxon>Caesalpinioideae</taxon>
        <taxon>mimosoid clade</taxon>
        <taxon>Acacieae</taxon>
        <taxon>Acacia</taxon>
    </lineage>
</organism>
<protein>
    <submittedName>
        <fullName evidence="1">Uncharacterized protein</fullName>
    </submittedName>
</protein>
<reference evidence="1" key="1">
    <citation type="submission" date="2023-10" db="EMBL/GenBank/DDBJ databases">
        <title>Chromosome-level genome of the transformable northern wattle, Acacia crassicarpa.</title>
        <authorList>
            <person name="Massaro I."/>
            <person name="Sinha N.R."/>
            <person name="Poethig S."/>
            <person name="Leichty A.R."/>
        </authorList>
    </citation>
    <scope>NUCLEOTIDE SEQUENCE</scope>
    <source>
        <strain evidence="1">Acra3RX</strain>
        <tissue evidence="1">Leaf</tissue>
    </source>
</reference>
<dbReference type="EMBL" id="JAWXYG010000008">
    <property type="protein sequence ID" value="KAK4265397.1"/>
    <property type="molecule type" value="Genomic_DNA"/>
</dbReference>
<name>A0AAE1JAV1_9FABA</name>
<evidence type="ECO:0000313" key="2">
    <source>
        <dbReference type="Proteomes" id="UP001293593"/>
    </source>
</evidence>
<accession>A0AAE1JAV1</accession>
<comment type="caution">
    <text evidence="1">The sequence shown here is derived from an EMBL/GenBank/DDBJ whole genome shotgun (WGS) entry which is preliminary data.</text>
</comment>